<accession>A0A2P8D456</accession>
<evidence type="ECO:0000313" key="1">
    <source>
        <dbReference type="EMBL" id="PSK92003.1"/>
    </source>
</evidence>
<protein>
    <submittedName>
        <fullName evidence="1">Uncharacterized protein</fullName>
    </submittedName>
</protein>
<dbReference type="Proteomes" id="UP000240572">
    <property type="component" value="Unassembled WGS sequence"/>
</dbReference>
<keyword evidence="2" id="KW-1185">Reference proteome</keyword>
<gene>
    <name evidence="1" type="ORF">B0I18_10497</name>
</gene>
<evidence type="ECO:0000313" key="2">
    <source>
        <dbReference type="Proteomes" id="UP000240572"/>
    </source>
</evidence>
<proteinExistence type="predicted"/>
<dbReference type="EMBL" id="PYGD01000004">
    <property type="protein sequence ID" value="PSK92003.1"/>
    <property type="molecule type" value="Genomic_DNA"/>
</dbReference>
<comment type="caution">
    <text evidence="1">The sequence shown here is derived from an EMBL/GenBank/DDBJ whole genome shotgun (WGS) entry which is preliminary data.</text>
</comment>
<name>A0A2P8D456_9BACT</name>
<organism evidence="1 2">
    <name type="scientific">Taibaiella chishuiensis</name>
    <dbReference type="NCBI Taxonomy" id="1434707"/>
    <lineage>
        <taxon>Bacteria</taxon>
        <taxon>Pseudomonadati</taxon>
        <taxon>Bacteroidota</taxon>
        <taxon>Chitinophagia</taxon>
        <taxon>Chitinophagales</taxon>
        <taxon>Chitinophagaceae</taxon>
        <taxon>Taibaiella</taxon>
    </lineage>
</organism>
<dbReference type="AlphaFoldDB" id="A0A2P8D456"/>
<reference evidence="1 2" key="1">
    <citation type="submission" date="2018-03" db="EMBL/GenBank/DDBJ databases">
        <title>Genomic Encyclopedia of Type Strains, Phase III (KMG-III): the genomes of soil and plant-associated and newly described type strains.</title>
        <authorList>
            <person name="Whitman W."/>
        </authorList>
    </citation>
    <scope>NUCLEOTIDE SEQUENCE [LARGE SCALE GENOMIC DNA]</scope>
    <source>
        <strain evidence="1 2">CGMCC 1.12700</strain>
    </source>
</reference>
<sequence length="60" mass="6757">MDLLFAFKKAGIDNTAIPADQSHNTHNFKTRLSVLVYVMPVKASILYQSHGSHHWIGVHL</sequence>